<feature type="compositionally biased region" description="Pro residues" evidence="13">
    <location>
        <begin position="219"/>
        <end position="248"/>
    </location>
</feature>
<evidence type="ECO:0000256" key="9">
    <source>
        <dbReference type="ARBA" id="ARBA00022786"/>
    </source>
</evidence>
<dbReference type="InterPro" id="IPR011016">
    <property type="entry name" value="Znf_RING-CH"/>
</dbReference>
<dbReference type="EC" id="2.3.2.27" evidence="4"/>
<keyword evidence="12 14" id="KW-0472">Membrane</keyword>
<dbReference type="PANTHER" id="PTHR13145">
    <property type="entry name" value="SSM4 PROTEIN"/>
    <property type="match status" value="1"/>
</dbReference>
<dbReference type="SUPFAM" id="SSF57850">
    <property type="entry name" value="RING/U-box"/>
    <property type="match status" value="1"/>
</dbReference>
<comment type="pathway">
    <text evidence="3">Protein modification; protein ubiquitination.</text>
</comment>
<evidence type="ECO:0000256" key="13">
    <source>
        <dbReference type="SAM" id="MobiDB-lite"/>
    </source>
</evidence>
<sequence length="1134" mass="126650">MPECRICRGRGPPLPRPCLCSGSISHIHTVCLQTWLATSNSTSCNICKYTYKFENLYGDVEWGSYWRLGVKVFSTISRILLCLSTWLILLPTLTSSIYNFWLRSTYSIQFTLPLIIEGYSILITCVAGFLGVMSAADFLRENDGEWQVGDDVMRGGGNANAEPVAFGDGIFQQPIVIQPEMAAAALMGDDDEEPRQINNNENGNNDPQPTQPIQQPDQPAFPPHNPNPDPIPAAQPAAQPAPPLPQPPRQQQNFLPDDPFDDDPLPLDLLALFSLRGPLHTLPLHFLWVTLFLLTYQGVFFYVPGLLGGCILEVVVEGSQGNTTITEMIFTEVGHLTHLHTLPTSTFTLPHLLKITLGYTLLLLLTSLLKTVLKPFTNVTPFVTVLTGFKVLVLLFCKMILLPLLLGIALNDSYNYFGPVHRRSISHNNTNKESDDILLLLCVLYNWVLGISFMLTVTVSVLQLREVLHPKILGPIIRPQEPQPDLLGNLVKEEWAVHGKRIGISLGIYFLILGGVIYPSLVLPRFIDLKFYYLLPREVVIPFELCITHLCMLAGLEKYKNFIGRGQFWCFKTLGKGWESGEVLGRKILGVENVKVTRNCKGPKKFDRGSVKMSVTEHRWFLSLASKLKAQESSGTTDLHPITSQIDTLSPAWSLAKTYDNDVIKITEYLHMNRLTFTDPTSQCEFKLCTKSYSTASASEKSEMSETNNTSLIHVQYDIITSSTPFPRPPKGWDDLGLGGAALQGRWGWGIEKKSTIEILTSPKKKLTTYTTLRLLIMLIIIWAGIVIGMNITFTTLISIGRMFYISFHLKEYIHDPMCFTIGLSVVYSGLVWGGVIEGGAVRLVVEEEGGAHIAPADLGSGREEEPEEVIPFRLPPPTLAFGLITYSTLWFLVLPFIAGCCYDNFYGYDSAWSLTEIALKITCGSFLVWGATIVTGYGIDVLSGLRWLWADVDDGRGVYVDGDGNPLENPGEAQGKDGESVREFVKVAGRAGKADWRNVDIKVFSSFILPIFQFLLTTLLAPLLVSTAYAHALPDVKFFFPSPHLIPSPLVVTRIFTSIVLVRAFVKFMNKPINNTWNKFTRWLKDELCLVGKVLMEHPKWEGVPIEDDKYDSDDSRDDDNIEVAPTMQDYRF</sequence>
<feature type="compositionally biased region" description="Low complexity" evidence="13">
    <location>
        <begin position="198"/>
        <end position="218"/>
    </location>
</feature>
<reference evidence="17" key="1">
    <citation type="journal article" date="2023" name="Commun. Biol.">
        <title>Genome analysis of Parmales, the sister group of diatoms, reveals the evolutionary specialization of diatoms from phago-mixotrophs to photoautotrophs.</title>
        <authorList>
            <person name="Ban H."/>
            <person name="Sato S."/>
            <person name="Yoshikawa S."/>
            <person name="Yamada K."/>
            <person name="Nakamura Y."/>
            <person name="Ichinomiya M."/>
            <person name="Sato N."/>
            <person name="Blanc-Mathieu R."/>
            <person name="Endo H."/>
            <person name="Kuwata A."/>
            <person name="Ogata H."/>
        </authorList>
    </citation>
    <scope>NUCLEOTIDE SEQUENCE [LARGE SCALE GENOMIC DNA]</scope>
    <source>
        <strain evidence="17">NIES 3700</strain>
    </source>
</reference>
<proteinExistence type="predicted"/>
<evidence type="ECO:0000313" key="17">
    <source>
        <dbReference type="Proteomes" id="UP001165122"/>
    </source>
</evidence>
<evidence type="ECO:0000256" key="1">
    <source>
        <dbReference type="ARBA" id="ARBA00000900"/>
    </source>
</evidence>
<protein>
    <recommendedName>
        <fullName evidence="4">RING-type E3 ubiquitin transferase</fullName>
        <ecNumber evidence="4">2.3.2.27</ecNumber>
    </recommendedName>
</protein>
<feature type="transmembrane region" description="Helical" evidence="14">
    <location>
        <begin position="437"/>
        <end position="462"/>
    </location>
</feature>
<keyword evidence="8" id="KW-0863">Zinc-finger</keyword>
<dbReference type="Proteomes" id="UP001165122">
    <property type="component" value="Unassembled WGS sequence"/>
</dbReference>
<feature type="transmembrane region" description="Helical" evidence="14">
    <location>
        <begin position="1004"/>
        <end position="1026"/>
    </location>
</feature>
<keyword evidence="17" id="KW-1185">Reference proteome</keyword>
<dbReference type="Gene3D" id="3.30.40.10">
    <property type="entry name" value="Zinc/RING finger domain, C3HC4 (zinc finger)"/>
    <property type="match status" value="1"/>
</dbReference>
<evidence type="ECO:0000259" key="15">
    <source>
        <dbReference type="PROSITE" id="PS51292"/>
    </source>
</evidence>
<evidence type="ECO:0000256" key="3">
    <source>
        <dbReference type="ARBA" id="ARBA00004906"/>
    </source>
</evidence>
<evidence type="ECO:0000256" key="6">
    <source>
        <dbReference type="ARBA" id="ARBA00022692"/>
    </source>
</evidence>
<evidence type="ECO:0000256" key="7">
    <source>
        <dbReference type="ARBA" id="ARBA00022723"/>
    </source>
</evidence>
<comment type="catalytic activity">
    <reaction evidence="1">
        <text>S-ubiquitinyl-[E2 ubiquitin-conjugating enzyme]-L-cysteine + [acceptor protein]-L-lysine = [E2 ubiquitin-conjugating enzyme]-L-cysteine + N(6)-ubiquitinyl-[acceptor protein]-L-lysine.</text>
        <dbReference type="EC" id="2.3.2.27"/>
    </reaction>
</comment>
<feature type="transmembrane region" description="Helical" evidence="14">
    <location>
        <begin position="506"/>
        <end position="527"/>
    </location>
</feature>
<feature type="domain" description="RING-CH-type" evidence="15">
    <location>
        <begin position="1"/>
        <end position="54"/>
    </location>
</feature>
<feature type="transmembrane region" description="Helical" evidence="14">
    <location>
        <begin position="775"/>
        <end position="800"/>
    </location>
</feature>
<dbReference type="Pfam" id="PF12906">
    <property type="entry name" value="RINGv"/>
    <property type="match status" value="1"/>
</dbReference>
<feature type="transmembrane region" description="Helical" evidence="14">
    <location>
        <begin position="282"/>
        <end position="303"/>
    </location>
</feature>
<keyword evidence="7" id="KW-0479">Metal-binding</keyword>
<evidence type="ECO:0000256" key="10">
    <source>
        <dbReference type="ARBA" id="ARBA00022833"/>
    </source>
</evidence>
<name>A0A9W7KZC3_9STRA</name>
<keyword evidence="9" id="KW-0833">Ubl conjugation pathway</keyword>
<evidence type="ECO:0000256" key="12">
    <source>
        <dbReference type="ARBA" id="ARBA00023136"/>
    </source>
</evidence>
<dbReference type="SMART" id="SM00744">
    <property type="entry name" value="RINGv"/>
    <property type="match status" value="1"/>
</dbReference>
<dbReference type="InterPro" id="IPR013083">
    <property type="entry name" value="Znf_RING/FYVE/PHD"/>
</dbReference>
<evidence type="ECO:0000256" key="4">
    <source>
        <dbReference type="ARBA" id="ARBA00012483"/>
    </source>
</evidence>
<evidence type="ECO:0000313" key="16">
    <source>
        <dbReference type="EMBL" id="GMI17478.1"/>
    </source>
</evidence>
<evidence type="ECO:0000256" key="2">
    <source>
        <dbReference type="ARBA" id="ARBA00004141"/>
    </source>
</evidence>
<dbReference type="GO" id="GO:0008270">
    <property type="term" value="F:zinc ion binding"/>
    <property type="evidence" value="ECO:0007669"/>
    <property type="project" value="UniProtKB-KW"/>
</dbReference>
<evidence type="ECO:0000256" key="14">
    <source>
        <dbReference type="SAM" id="Phobius"/>
    </source>
</evidence>
<keyword evidence="10" id="KW-0862">Zinc</keyword>
<feature type="region of interest" description="Disordered" evidence="13">
    <location>
        <begin position="192"/>
        <end position="260"/>
    </location>
</feature>
<feature type="region of interest" description="Disordered" evidence="13">
    <location>
        <begin position="1107"/>
        <end position="1134"/>
    </location>
</feature>
<feature type="compositionally biased region" description="Acidic residues" evidence="13">
    <location>
        <begin position="1107"/>
        <end position="1123"/>
    </location>
</feature>
<feature type="transmembrane region" description="Helical" evidence="14">
    <location>
        <begin position="1046"/>
        <end position="1067"/>
    </location>
</feature>
<dbReference type="OrthoDB" id="264354at2759"/>
<keyword evidence="6 14" id="KW-0812">Transmembrane</keyword>
<keyword evidence="11 14" id="KW-1133">Transmembrane helix</keyword>
<dbReference type="PROSITE" id="PS51292">
    <property type="entry name" value="ZF_RING_CH"/>
    <property type="match status" value="1"/>
</dbReference>
<dbReference type="PANTHER" id="PTHR13145:SF0">
    <property type="entry name" value="E3 UBIQUITIN-PROTEIN LIGASE MARCHF6"/>
    <property type="match status" value="1"/>
</dbReference>
<feature type="transmembrane region" description="Helical" evidence="14">
    <location>
        <begin position="110"/>
        <end position="132"/>
    </location>
</feature>
<feature type="transmembrane region" description="Helical" evidence="14">
    <location>
        <begin position="385"/>
        <end position="410"/>
    </location>
</feature>
<organism evidence="16 17">
    <name type="scientific">Triparma laevis f. longispina</name>
    <dbReference type="NCBI Taxonomy" id="1714387"/>
    <lineage>
        <taxon>Eukaryota</taxon>
        <taxon>Sar</taxon>
        <taxon>Stramenopiles</taxon>
        <taxon>Ochrophyta</taxon>
        <taxon>Bolidophyceae</taxon>
        <taxon>Parmales</taxon>
        <taxon>Triparmaceae</taxon>
        <taxon>Triparma</taxon>
    </lineage>
</organism>
<keyword evidence="5" id="KW-0808">Transferase</keyword>
<dbReference type="GO" id="GO:0005789">
    <property type="term" value="C:endoplasmic reticulum membrane"/>
    <property type="evidence" value="ECO:0007669"/>
    <property type="project" value="TreeGrafter"/>
</dbReference>
<dbReference type="EMBL" id="BRXW01000293">
    <property type="protein sequence ID" value="GMI17478.1"/>
    <property type="molecule type" value="Genomic_DNA"/>
</dbReference>
<feature type="transmembrane region" description="Helical" evidence="14">
    <location>
        <begin position="352"/>
        <end position="373"/>
    </location>
</feature>
<gene>
    <name evidence="16" type="ORF">TrLO_g6019</name>
</gene>
<evidence type="ECO:0000256" key="11">
    <source>
        <dbReference type="ARBA" id="ARBA00022989"/>
    </source>
</evidence>
<feature type="transmembrane region" description="Helical" evidence="14">
    <location>
        <begin position="880"/>
        <end position="898"/>
    </location>
</feature>
<dbReference type="GO" id="GO:0036503">
    <property type="term" value="P:ERAD pathway"/>
    <property type="evidence" value="ECO:0007669"/>
    <property type="project" value="TreeGrafter"/>
</dbReference>
<feature type="transmembrane region" description="Helical" evidence="14">
    <location>
        <begin position="79"/>
        <end position="98"/>
    </location>
</feature>
<comment type="caution">
    <text evidence="16">The sequence shown here is derived from an EMBL/GenBank/DDBJ whole genome shotgun (WGS) entry which is preliminary data.</text>
</comment>
<dbReference type="GO" id="GO:0061630">
    <property type="term" value="F:ubiquitin protein ligase activity"/>
    <property type="evidence" value="ECO:0007669"/>
    <property type="project" value="UniProtKB-EC"/>
</dbReference>
<evidence type="ECO:0000256" key="5">
    <source>
        <dbReference type="ARBA" id="ARBA00022679"/>
    </source>
</evidence>
<dbReference type="AlphaFoldDB" id="A0A9W7KZC3"/>
<feature type="transmembrane region" description="Helical" evidence="14">
    <location>
        <begin position="539"/>
        <end position="556"/>
    </location>
</feature>
<feature type="transmembrane region" description="Helical" evidence="14">
    <location>
        <begin position="918"/>
        <end position="940"/>
    </location>
</feature>
<evidence type="ECO:0000256" key="8">
    <source>
        <dbReference type="ARBA" id="ARBA00022771"/>
    </source>
</evidence>
<feature type="transmembrane region" description="Helical" evidence="14">
    <location>
        <begin position="820"/>
        <end position="837"/>
    </location>
</feature>
<comment type="subcellular location">
    <subcellularLocation>
        <location evidence="2">Membrane</location>
        <topology evidence="2">Multi-pass membrane protein</topology>
    </subcellularLocation>
</comment>
<accession>A0A9W7KZC3</accession>